<reference evidence="2" key="1">
    <citation type="submission" date="2021-06" db="EMBL/GenBank/DDBJ databases">
        <title>Comparative genomics, transcriptomics and evolutionary studies reveal genomic signatures of adaptation to plant cell wall in hemibiotrophic fungi.</title>
        <authorList>
            <consortium name="DOE Joint Genome Institute"/>
            <person name="Baroncelli R."/>
            <person name="Diaz J.F."/>
            <person name="Benocci T."/>
            <person name="Peng M."/>
            <person name="Battaglia E."/>
            <person name="Haridas S."/>
            <person name="Andreopoulos W."/>
            <person name="Labutti K."/>
            <person name="Pangilinan J."/>
            <person name="Floch G.L."/>
            <person name="Makela M.R."/>
            <person name="Henrissat B."/>
            <person name="Grigoriev I.V."/>
            <person name="Crouch J.A."/>
            <person name="De Vries R.P."/>
            <person name="Sukno S.A."/>
            <person name="Thon M.R."/>
        </authorList>
    </citation>
    <scope>NUCLEOTIDE SEQUENCE</scope>
    <source>
        <strain evidence="2">MAFF235873</strain>
    </source>
</reference>
<protein>
    <submittedName>
        <fullName evidence="2">Uncharacterized protein</fullName>
    </submittedName>
</protein>
<dbReference type="Proteomes" id="UP001232148">
    <property type="component" value="Unassembled WGS sequence"/>
</dbReference>
<evidence type="ECO:0000313" key="3">
    <source>
        <dbReference type="Proteomes" id="UP001232148"/>
    </source>
</evidence>
<organism evidence="2 3">
    <name type="scientific">Colletotrichum zoysiae</name>
    <dbReference type="NCBI Taxonomy" id="1216348"/>
    <lineage>
        <taxon>Eukaryota</taxon>
        <taxon>Fungi</taxon>
        <taxon>Dikarya</taxon>
        <taxon>Ascomycota</taxon>
        <taxon>Pezizomycotina</taxon>
        <taxon>Sordariomycetes</taxon>
        <taxon>Hypocreomycetidae</taxon>
        <taxon>Glomerellales</taxon>
        <taxon>Glomerellaceae</taxon>
        <taxon>Colletotrichum</taxon>
        <taxon>Colletotrichum graminicola species complex</taxon>
    </lineage>
</organism>
<gene>
    <name evidence="2" type="ORF">LX32DRAFT_642240</name>
</gene>
<dbReference type="EMBL" id="MU842924">
    <property type="protein sequence ID" value="KAK2026003.1"/>
    <property type="molecule type" value="Genomic_DNA"/>
</dbReference>
<name>A0AAD9HBW5_9PEZI</name>
<comment type="caution">
    <text evidence="2">The sequence shown here is derived from an EMBL/GenBank/DDBJ whole genome shotgun (WGS) entry which is preliminary data.</text>
</comment>
<accession>A0AAD9HBW5</accession>
<evidence type="ECO:0000313" key="2">
    <source>
        <dbReference type="EMBL" id="KAK2026003.1"/>
    </source>
</evidence>
<proteinExistence type="predicted"/>
<sequence length="59" mass="6604">MTLSSFSDGQKKRGKEGGQPPRDYRRKAQTKVWPVGREKCRLSSREPLTSSLAIVTLAL</sequence>
<keyword evidence="3" id="KW-1185">Reference proteome</keyword>
<dbReference type="AlphaFoldDB" id="A0AAD9HBW5"/>
<feature type="region of interest" description="Disordered" evidence="1">
    <location>
        <begin position="1"/>
        <end position="31"/>
    </location>
</feature>
<evidence type="ECO:0000256" key="1">
    <source>
        <dbReference type="SAM" id="MobiDB-lite"/>
    </source>
</evidence>